<dbReference type="PANTHER" id="PTHR23355:SF9">
    <property type="entry name" value="DIS3-LIKE EXONUCLEASE 2"/>
    <property type="match status" value="1"/>
</dbReference>
<reference evidence="2" key="1">
    <citation type="journal article" date="2020" name="Nature">
        <title>Giant virus diversity and host interactions through global metagenomics.</title>
        <authorList>
            <person name="Schulz F."/>
            <person name="Roux S."/>
            <person name="Paez-Espino D."/>
            <person name="Jungbluth S."/>
            <person name="Walsh D.A."/>
            <person name="Denef V.J."/>
            <person name="McMahon K.D."/>
            <person name="Konstantinidis K.T."/>
            <person name="Eloe-Fadrosh E.A."/>
            <person name="Kyrpides N.C."/>
            <person name="Woyke T."/>
        </authorList>
    </citation>
    <scope>NUCLEOTIDE SEQUENCE</scope>
    <source>
        <strain evidence="2">GVMAG-M-3300013285-6</strain>
    </source>
</reference>
<dbReference type="GO" id="GO:0003723">
    <property type="term" value="F:RNA binding"/>
    <property type="evidence" value="ECO:0007669"/>
    <property type="project" value="InterPro"/>
</dbReference>
<dbReference type="InterPro" id="IPR050180">
    <property type="entry name" value="RNR_Ribonuclease"/>
</dbReference>
<proteinExistence type="predicted"/>
<dbReference type="AlphaFoldDB" id="A0A6C0BID7"/>
<organism evidence="2">
    <name type="scientific">viral metagenome</name>
    <dbReference type="NCBI Taxonomy" id="1070528"/>
    <lineage>
        <taxon>unclassified sequences</taxon>
        <taxon>metagenomes</taxon>
        <taxon>organismal metagenomes</taxon>
    </lineage>
</organism>
<dbReference type="Pfam" id="PF00773">
    <property type="entry name" value="RNB"/>
    <property type="match status" value="2"/>
</dbReference>
<dbReference type="InterPro" id="IPR001900">
    <property type="entry name" value="RNase_II/R"/>
</dbReference>
<accession>A0A6C0BID7</accession>
<protein>
    <recommendedName>
        <fullName evidence="1">RNB domain-containing protein</fullName>
    </recommendedName>
</protein>
<sequence length="513" mass="57145">MLRTKDYMRFSIEDGGECLREFSGAQNTGKALPGDRVKPTEAGCALVERVEHPPLVGVLELNTKVRYGFTGRGVSLYLFKPLDESYPPMLVASKETTRTNKLALAAFENWLSGATFPRAGLQMILGECGDFATEMEAIAYQYSPWSWTNKRIPDNLANPSKEGRIILSVPTINIDPPACKDIDDVVSLWMEGGQWRLAISIADVAAYVALNPKLTFAEKIGQTLYSEGRAIRPLFPAALSEDLFSLLPGKERFTLSLICTWDGKTLSKFFWKETVLVNTASYTYESCYTAKEIDMGVLRAIAESLVGPTSDSHKWVEAFMILYNTEAANRLVAAGRGLVRTHDAPNAERLALMESLGLPAKELAYPAAVYSVADTNAKHWGLQKGAYCHASSPIRRYADVLNQGILKGVLEHHPWRMIAEGLNVLDKKGKAYERDRLFATCILLGDKKGQEGVVVEMKDTRVCVYVAAWKRIIRCPVDRLYEAGTRVRVAFHASPQRGSYSWKKRVVYRVDPL</sequence>
<dbReference type="SMART" id="SM00955">
    <property type="entry name" value="RNB"/>
    <property type="match status" value="1"/>
</dbReference>
<dbReference type="GO" id="GO:0006402">
    <property type="term" value="P:mRNA catabolic process"/>
    <property type="evidence" value="ECO:0007669"/>
    <property type="project" value="TreeGrafter"/>
</dbReference>
<feature type="domain" description="RNB" evidence="1">
    <location>
        <begin position="164"/>
        <end position="412"/>
    </location>
</feature>
<dbReference type="PANTHER" id="PTHR23355">
    <property type="entry name" value="RIBONUCLEASE"/>
    <property type="match status" value="1"/>
</dbReference>
<dbReference type="InterPro" id="IPR012340">
    <property type="entry name" value="NA-bd_OB-fold"/>
</dbReference>
<dbReference type="Pfam" id="PF17849">
    <property type="entry name" value="OB_Dis3"/>
    <property type="match status" value="1"/>
</dbReference>
<evidence type="ECO:0000259" key="1">
    <source>
        <dbReference type="SMART" id="SM00955"/>
    </source>
</evidence>
<evidence type="ECO:0000313" key="2">
    <source>
        <dbReference type="EMBL" id="QHS91936.1"/>
    </source>
</evidence>
<dbReference type="GO" id="GO:0000175">
    <property type="term" value="F:3'-5'-RNA exonuclease activity"/>
    <property type="evidence" value="ECO:0007669"/>
    <property type="project" value="TreeGrafter"/>
</dbReference>
<dbReference type="EMBL" id="MN739166">
    <property type="protein sequence ID" value="QHS91936.1"/>
    <property type="molecule type" value="Genomic_DNA"/>
</dbReference>
<name>A0A6C0BID7_9ZZZZ</name>
<dbReference type="GO" id="GO:0000932">
    <property type="term" value="C:P-body"/>
    <property type="evidence" value="ECO:0007669"/>
    <property type="project" value="TreeGrafter"/>
</dbReference>
<dbReference type="InterPro" id="IPR041505">
    <property type="entry name" value="Dis3_CSD2"/>
</dbReference>
<dbReference type="SUPFAM" id="SSF50249">
    <property type="entry name" value="Nucleic acid-binding proteins"/>
    <property type="match status" value="1"/>
</dbReference>